<keyword evidence="6" id="KW-1185">Reference proteome</keyword>
<organism evidence="5 6">
    <name type="scientific">Saccharothrix xinjiangensis</name>
    <dbReference type="NCBI Taxonomy" id="204798"/>
    <lineage>
        <taxon>Bacteria</taxon>
        <taxon>Bacillati</taxon>
        <taxon>Actinomycetota</taxon>
        <taxon>Actinomycetes</taxon>
        <taxon>Pseudonocardiales</taxon>
        <taxon>Pseudonocardiaceae</taxon>
        <taxon>Saccharothrix</taxon>
    </lineage>
</organism>
<dbReference type="InterPro" id="IPR036901">
    <property type="entry name" value="Asp/Orn_carbamoylTrfase_sf"/>
</dbReference>
<gene>
    <name evidence="5" type="ORF">ACFPFM_39865</name>
</gene>
<dbReference type="PRINTS" id="PR00100">
    <property type="entry name" value="AOTCASE"/>
</dbReference>
<dbReference type="PANTHER" id="PTHR45753:SF3">
    <property type="entry name" value="ORNITHINE TRANSCARBAMYLASE, MITOCHONDRIAL"/>
    <property type="match status" value="1"/>
</dbReference>
<reference evidence="6" key="1">
    <citation type="journal article" date="2019" name="Int. J. Syst. Evol. Microbiol.">
        <title>The Global Catalogue of Microorganisms (GCM) 10K type strain sequencing project: providing services to taxonomists for standard genome sequencing and annotation.</title>
        <authorList>
            <consortium name="The Broad Institute Genomics Platform"/>
            <consortium name="The Broad Institute Genome Sequencing Center for Infectious Disease"/>
            <person name="Wu L."/>
            <person name="Ma J."/>
        </authorList>
    </citation>
    <scope>NUCLEOTIDE SEQUENCE [LARGE SCALE GENOMIC DNA]</scope>
    <source>
        <strain evidence="6">KCTC 12848</strain>
    </source>
</reference>
<comment type="similarity">
    <text evidence="2">Belongs to the aspartate/ornithine carbamoyltransferase superfamily.</text>
</comment>
<dbReference type="Pfam" id="PF00185">
    <property type="entry name" value="OTCace"/>
    <property type="match status" value="1"/>
</dbReference>
<evidence type="ECO:0000259" key="4">
    <source>
        <dbReference type="Pfam" id="PF02729"/>
    </source>
</evidence>
<dbReference type="SUPFAM" id="SSF53671">
    <property type="entry name" value="Aspartate/ornithine carbamoyltransferase"/>
    <property type="match status" value="1"/>
</dbReference>
<dbReference type="EMBL" id="JBHSJB010000050">
    <property type="protein sequence ID" value="MFC5059908.1"/>
    <property type="molecule type" value="Genomic_DNA"/>
</dbReference>
<dbReference type="RefSeq" id="WP_344042468.1">
    <property type="nucleotide sequence ID" value="NZ_BAAAKE010000034.1"/>
</dbReference>
<evidence type="ECO:0000259" key="3">
    <source>
        <dbReference type="Pfam" id="PF00185"/>
    </source>
</evidence>
<keyword evidence="1 2" id="KW-0808">Transferase</keyword>
<evidence type="ECO:0000256" key="2">
    <source>
        <dbReference type="RuleBase" id="RU003634"/>
    </source>
</evidence>
<dbReference type="Proteomes" id="UP001595833">
    <property type="component" value="Unassembled WGS sequence"/>
</dbReference>
<evidence type="ECO:0000256" key="1">
    <source>
        <dbReference type="ARBA" id="ARBA00022679"/>
    </source>
</evidence>
<dbReference type="InterPro" id="IPR002292">
    <property type="entry name" value="Orn/put_carbamltrans"/>
</dbReference>
<feature type="domain" description="Aspartate/ornithine carbamoyltransferase Asp/Orn-binding" evidence="3">
    <location>
        <begin position="153"/>
        <end position="305"/>
    </location>
</feature>
<dbReference type="Pfam" id="PF02729">
    <property type="entry name" value="OTCace_N"/>
    <property type="match status" value="1"/>
</dbReference>
<dbReference type="InterPro" id="IPR006132">
    <property type="entry name" value="Asp/Orn_carbamoyltranf_P-bd"/>
</dbReference>
<comment type="caution">
    <text evidence="5">The sequence shown here is derived from an EMBL/GenBank/DDBJ whole genome shotgun (WGS) entry which is preliminary data.</text>
</comment>
<evidence type="ECO:0000313" key="5">
    <source>
        <dbReference type="EMBL" id="MFC5059908.1"/>
    </source>
</evidence>
<accession>A0ABV9YCH0</accession>
<protein>
    <submittedName>
        <fullName evidence="5">Ornithine carbamoyltransferase</fullName>
    </submittedName>
</protein>
<dbReference type="PRINTS" id="PR00102">
    <property type="entry name" value="OTCASE"/>
</dbReference>
<feature type="domain" description="Aspartate/ornithine carbamoyltransferase carbamoyl-P binding" evidence="4">
    <location>
        <begin position="8"/>
        <end position="144"/>
    </location>
</feature>
<dbReference type="Gene3D" id="3.40.50.1370">
    <property type="entry name" value="Aspartate/ornithine carbamoyltransferase"/>
    <property type="match status" value="2"/>
</dbReference>
<evidence type="ECO:0000313" key="6">
    <source>
        <dbReference type="Proteomes" id="UP001595833"/>
    </source>
</evidence>
<dbReference type="PANTHER" id="PTHR45753">
    <property type="entry name" value="ORNITHINE CARBAMOYLTRANSFERASE, MITOCHONDRIAL"/>
    <property type="match status" value="1"/>
</dbReference>
<sequence>MPVTTGYRSFLSTDDLTDDELHALVARGVAHSRGELDHRPLAGAVVGVYFRMTSTRTRVAFSTAALRLGGQIVPLGPNDLQTNTGESDADTGAVLARMLDVLVARVDAPLSALAGWAGHGRMAVVNAMAAEEHPTQAVTDLVTLTCRFGGVPGLRVRYVGEGNNSAASLALALSRYPDVWLDLRTPPGYGLAADVLARARAHARRSGARVTERADMVDLSPVDVVYTTRWQTTGTSKADPHWRRVFQPFRVTAALWERSPDAVFLHDLPAHRGDEVTADVLDGPASAVLDQAGHKLSGALAVLDFCRTGHTWT</sequence>
<proteinExistence type="inferred from homology"/>
<dbReference type="InterPro" id="IPR006131">
    <property type="entry name" value="Asp_carbamoyltransf_Asp/Orn-bd"/>
</dbReference>
<name>A0ABV9YCH0_9PSEU</name>
<dbReference type="InterPro" id="IPR006130">
    <property type="entry name" value="Asp/Orn_carbamoylTrfase"/>
</dbReference>